<organism evidence="2 3">
    <name type="scientific">Jiangella asiatica</name>
    <dbReference type="NCBI Taxonomy" id="2530372"/>
    <lineage>
        <taxon>Bacteria</taxon>
        <taxon>Bacillati</taxon>
        <taxon>Actinomycetota</taxon>
        <taxon>Actinomycetes</taxon>
        <taxon>Jiangellales</taxon>
        <taxon>Jiangellaceae</taxon>
        <taxon>Jiangella</taxon>
    </lineage>
</organism>
<dbReference type="OrthoDB" id="5188525at2"/>
<sequence>MPLVAWGAARAFTSSDADSGDGASASTESDRGASEAADSGSDGASDDPTTDANSYEIAALAQDAIDACAARLAAGEQLVAVAEVGIGHWNEHVQARTDMLAGTIGQEEMRAIWKRTRLAGADDVSRANAALDAYRAHPDCAGLADLEASDGMVEQAQECMERSASVDAAVTAATAAMGDWANHLNAMVAHANGDMNGLEAQDAWVAAWTAAPTNIGGFNNARDQLALAPSCG</sequence>
<dbReference type="EMBL" id="SMKZ01000042">
    <property type="protein sequence ID" value="TDE01292.1"/>
    <property type="molecule type" value="Genomic_DNA"/>
</dbReference>
<dbReference type="RefSeq" id="WP_131899058.1">
    <property type="nucleotide sequence ID" value="NZ_SMKZ01000042.1"/>
</dbReference>
<accession>A0A4R5CLR5</accession>
<dbReference type="Proteomes" id="UP000294739">
    <property type="component" value="Unassembled WGS sequence"/>
</dbReference>
<reference evidence="2 3" key="1">
    <citation type="submission" date="2019-03" db="EMBL/GenBank/DDBJ databases">
        <title>Draft genome sequences of novel Actinobacteria.</title>
        <authorList>
            <person name="Sahin N."/>
            <person name="Ay H."/>
            <person name="Saygin H."/>
        </authorList>
    </citation>
    <scope>NUCLEOTIDE SEQUENCE [LARGE SCALE GENOMIC DNA]</scope>
    <source>
        <strain evidence="2 3">5K138</strain>
    </source>
</reference>
<protein>
    <submittedName>
        <fullName evidence="2">Uncharacterized protein</fullName>
    </submittedName>
</protein>
<gene>
    <name evidence="2" type="ORF">E1269_23305</name>
</gene>
<evidence type="ECO:0000313" key="3">
    <source>
        <dbReference type="Proteomes" id="UP000294739"/>
    </source>
</evidence>
<dbReference type="AlphaFoldDB" id="A0A4R5CLR5"/>
<evidence type="ECO:0000313" key="2">
    <source>
        <dbReference type="EMBL" id="TDE01292.1"/>
    </source>
</evidence>
<keyword evidence="3" id="KW-1185">Reference proteome</keyword>
<dbReference type="InParanoid" id="A0A4R5CLR5"/>
<feature type="compositionally biased region" description="Low complexity" evidence="1">
    <location>
        <begin position="14"/>
        <end position="26"/>
    </location>
</feature>
<name>A0A4R5CLR5_9ACTN</name>
<comment type="caution">
    <text evidence="2">The sequence shown here is derived from an EMBL/GenBank/DDBJ whole genome shotgun (WGS) entry which is preliminary data.</text>
</comment>
<feature type="compositionally biased region" description="Low complexity" evidence="1">
    <location>
        <begin position="34"/>
        <end position="43"/>
    </location>
</feature>
<evidence type="ECO:0000256" key="1">
    <source>
        <dbReference type="SAM" id="MobiDB-lite"/>
    </source>
</evidence>
<feature type="region of interest" description="Disordered" evidence="1">
    <location>
        <begin position="13"/>
        <end position="51"/>
    </location>
</feature>
<proteinExistence type="predicted"/>